<reference evidence="1" key="1">
    <citation type="submission" date="2022-11" db="EMBL/GenBank/DDBJ databases">
        <title>beta-Carotene-producing bacterium, Jeongeuplla avenae sp. nov., alleviates the salt stress of Arabidopsis seedlings.</title>
        <authorList>
            <person name="Jiang L."/>
            <person name="Lee J."/>
        </authorList>
    </citation>
    <scope>NUCLEOTIDE SEQUENCE</scope>
    <source>
        <strain evidence="1">DY_R2A_6</strain>
    </source>
</reference>
<evidence type="ECO:0000313" key="1">
    <source>
        <dbReference type="EMBL" id="WAJ30979.1"/>
    </source>
</evidence>
<name>A0ACD4NWT9_9HYPH</name>
<dbReference type="Proteomes" id="UP001163223">
    <property type="component" value="Chromosome"/>
</dbReference>
<organism evidence="1 2">
    <name type="scientific">Antarcticirhabdus aurantiaca</name>
    <dbReference type="NCBI Taxonomy" id="2606717"/>
    <lineage>
        <taxon>Bacteria</taxon>
        <taxon>Pseudomonadati</taxon>
        <taxon>Pseudomonadota</taxon>
        <taxon>Alphaproteobacteria</taxon>
        <taxon>Hyphomicrobiales</taxon>
        <taxon>Aurantimonadaceae</taxon>
        <taxon>Antarcticirhabdus</taxon>
    </lineage>
</organism>
<sequence>MATRTAPTSANDPLPSRTASGPRLLERVRSANPTLRRGLGLAAIVFVFALVVATLRRFAGDISYDEVVAALLATSWWTVGLAVVLAACSYASLVLYDVFALRYVGRPQPLSATAFVSFCAYAVGNTAGFGPLSGGAIRYRFYSRLGLSPEAIAAVIGFVTVAFGTGLAVAAFTASAISSEAIGPILHLPPDLLRWGAIAAIAAIVGGYLVLLRRTRSGAGGWLRAPSPAIAGGQLLATILDLFFSALVLYVLLPAGKPDLPVFLAIYTIAVASGVLSHVPAGLGVFETIILAAMPEAVPSQEVLSALLLYRLAYHVLPLIAAALLVSGAEARRVVASPIARQTADAAARIAPLVLSALTLIAGAMLIFSSVTPAPTGDLDFLGSTVALPLGLVEAAHFASGILGIILVVGSRGLAQRLDGAWWASVAAASLAAALCFLKAVAVFEAAFLALLLVALIPLRGRFDRPASLFREALSAPWLFAVAIILLSAGALLFFAYEDVEYSHGLWTDFAFGAEAPRSLRAFLGVCVVAGAVALWSLLRTALDTVAAPSAEELAQAVAILNRQPLADANLVRSGDKALLFSESRDAFLMYARQGRSFVSLFGPIGAPASAAELVWRFAEMAREGGGRAAFYQIHPEVLPLCADAGLRAIKLGEAAIIPLKNFELKGAKRSGLRQTVNRGERDGLRFEVVPVEAVPSVFDDLRRISDGWLESKSAREKRFSVGWFDRDYILSQPVALVRLEGRIVAFANILVTGTKLQSAIDLMRFAPDAPRSTMEFLLLSLMLHLRDEGYETFDLGMAPLSGLSNSPAAPLWNRVGGLVFDHAERFYNFRGLRAFKSKFDPDWRPRYLAVSGGLPPALALADISQLIAGGLTGVVSK</sequence>
<gene>
    <name evidence="1" type="primary">mprF</name>
    <name evidence="1" type="ORF">OXU80_12560</name>
</gene>
<keyword evidence="2" id="KW-1185">Reference proteome</keyword>
<accession>A0ACD4NWT9</accession>
<protein>
    <submittedName>
        <fullName evidence="1">Bifunctional lysylphosphatidylglycerol flippase/synthetase MprF</fullName>
    </submittedName>
</protein>
<proteinExistence type="predicted"/>
<evidence type="ECO:0000313" key="2">
    <source>
        <dbReference type="Proteomes" id="UP001163223"/>
    </source>
</evidence>
<dbReference type="EMBL" id="CP113520">
    <property type="protein sequence ID" value="WAJ30979.1"/>
    <property type="molecule type" value="Genomic_DNA"/>
</dbReference>